<name>A0ABD2YHN8_9GENT</name>
<sequence length="120" mass="13541">MMQERRLPKISHKETEATPTQNSKDNLTKKKALNATIGDSSCHNTLDKEESSENTSGRDRPWNRPKKGNKGNNAQDLDMAIINSEALIRDVPNSTIPLEQLTQYVVISFNTFCPHAHFFS</sequence>
<dbReference type="Proteomes" id="UP001630127">
    <property type="component" value="Unassembled WGS sequence"/>
</dbReference>
<feature type="compositionally biased region" description="Basic and acidic residues" evidence="1">
    <location>
        <begin position="1"/>
        <end position="16"/>
    </location>
</feature>
<feature type="region of interest" description="Disordered" evidence="1">
    <location>
        <begin position="1"/>
        <end position="76"/>
    </location>
</feature>
<keyword evidence="3" id="KW-1185">Reference proteome</keyword>
<dbReference type="EMBL" id="JBJUIK010000013">
    <property type="protein sequence ID" value="KAL3506528.1"/>
    <property type="molecule type" value="Genomic_DNA"/>
</dbReference>
<protein>
    <submittedName>
        <fullName evidence="2">Uncharacterized protein</fullName>
    </submittedName>
</protein>
<evidence type="ECO:0000313" key="2">
    <source>
        <dbReference type="EMBL" id="KAL3506528.1"/>
    </source>
</evidence>
<evidence type="ECO:0000256" key="1">
    <source>
        <dbReference type="SAM" id="MobiDB-lite"/>
    </source>
</evidence>
<proteinExistence type="predicted"/>
<accession>A0ABD2YHN8</accession>
<reference evidence="2 3" key="1">
    <citation type="submission" date="2024-11" db="EMBL/GenBank/DDBJ databases">
        <title>A near-complete genome assembly of Cinchona calisaya.</title>
        <authorList>
            <person name="Lian D.C."/>
            <person name="Zhao X.W."/>
            <person name="Wei L."/>
        </authorList>
    </citation>
    <scope>NUCLEOTIDE SEQUENCE [LARGE SCALE GENOMIC DNA]</scope>
    <source>
        <tissue evidence="2">Nenye</tissue>
    </source>
</reference>
<feature type="compositionally biased region" description="Basic and acidic residues" evidence="1">
    <location>
        <begin position="45"/>
        <end position="62"/>
    </location>
</feature>
<comment type="caution">
    <text evidence="2">The sequence shown here is derived from an EMBL/GenBank/DDBJ whole genome shotgun (WGS) entry which is preliminary data.</text>
</comment>
<organism evidence="2 3">
    <name type="scientific">Cinchona calisaya</name>
    <dbReference type="NCBI Taxonomy" id="153742"/>
    <lineage>
        <taxon>Eukaryota</taxon>
        <taxon>Viridiplantae</taxon>
        <taxon>Streptophyta</taxon>
        <taxon>Embryophyta</taxon>
        <taxon>Tracheophyta</taxon>
        <taxon>Spermatophyta</taxon>
        <taxon>Magnoliopsida</taxon>
        <taxon>eudicotyledons</taxon>
        <taxon>Gunneridae</taxon>
        <taxon>Pentapetalae</taxon>
        <taxon>asterids</taxon>
        <taxon>lamiids</taxon>
        <taxon>Gentianales</taxon>
        <taxon>Rubiaceae</taxon>
        <taxon>Cinchonoideae</taxon>
        <taxon>Cinchoneae</taxon>
        <taxon>Cinchona</taxon>
    </lineage>
</organism>
<evidence type="ECO:0000313" key="3">
    <source>
        <dbReference type="Proteomes" id="UP001630127"/>
    </source>
</evidence>
<dbReference type="AlphaFoldDB" id="A0ABD2YHN8"/>
<gene>
    <name evidence="2" type="ORF">ACH5RR_031910</name>
</gene>